<dbReference type="STRING" id="1172194.WQQ_28660"/>
<evidence type="ECO:0000256" key="1">
    <source>
        <dbReference type="SAM" id="SignalP"/>
    </source>
</evidence>
<dbReference type="EMBL" id="AKGD01000002">
    <property type="protein sequence ID" value="EIT69284.1"/>
    <property type="molecule type" value="Genomic_DNA"/>
</dbReference>
<dbReference type="CDD" id="cd16329">
    <property type="entry name" value="LolA_like"/>
    <property type="match status" value="1"/>
</dbReference>
<keyword evidence="1" id="KW-0732">Signal</keyword>
<evidence type="ECO:0000313" key="2">
    <source>
        <dbReference type="EMBL" id="EIT69284.1"/>
    </source>
</evidence>
<evidence type="ECO:0008006" key="4">
    <source>
        <dbReference type="Google" id="ProtNLM"/>
    </source>
</evidence>
<organism evidence="2 3">
    <name type="scientific">Hydrocarboniphaga effusa AP103</name>
    <dbReference type="NCBI Taxonomy" id="1172194"/>
    <lineage>
        <taxon>Bacteria</taxon>
        <taxon>Pseudomonadati</taxon>
        <taxon>Pseudomonadota</taxon>
        <taxon>Gammaproteobacteria</taxon>
        <taxon>Nevskiales</taxon>
        <taxon>Nevskiaceae</taxon>
        <taxon>Hydrocarboniphaga</taxon>
    </lineage>
</organism>
<gene>
    <name evidence="2" type="ORF">WQQ_28660</name>
</gene>
<feature type="chain" id="PRO_5003712814" description="DUF1329 domain-containing protein" evidence="1">
    <location>
        <begin position="29"/>
        <end position="455"/>
    </location>
</feature>
<feature type="signal peptide" evidence="1">
    <location>
        <begin position="1"/>
        <end position="28"/>
    </location>
</feature>
<dbReference type="AlphaFoldDB" id="I7ZBM8"/>
<keyword evidence="3" id="KW-1185">Reference proteome</keyword>
<dbReference type="Proteomes" id="UP000003704">
    <property type="component" value="Unassembled WGS sequence"/>
</dbReference>
<dbReference type="Gene3D" id="2.50.20.10">
    <property type="entry name" value="Lipoprotein localisation LolA/LolB/LppX"/>
    <property type="match status" value="1"/>
</dbReference>
<dbReference type="RefSeq" id="WP_007185807.1">
    <property type="nucleotide sequence ID" value="NZ_AKGD01000002.1"/>
</dbReference>
<reference evidence="2 3" key="1">
    <citation type="journal article" date="2012" name="J. Bacteriol.">
        <title>Genome Sequence of n-Alkane-Degrading Hydrocarboniphaga effusa Strain AP103T (ATCC BAA-332T).</title>
        <authorList>
            <person name="Chang H.K."/>
            <person name="Zylstra G.J."/>
            <person name="Chae J.C."/>
        </authorList>
    </citation>
    <scope>NUCLEOTIDE SEQUENCE [LARGE SCALE GENOMIC DNA]</scope>
    <source>
        <strain evidence="2 3">AP103</strain>
    </source>
</reference>
<name>I7ZBM8_9GAMM</name>
<evidence type="ECO:0000313" key="3">
    <source>
        <dbReference type="Proteomes" id="UP000003704"/>
    </source>
</evidence>
<sequence>MDAMRGAWWLPLLTTIASAALCCGSAFAKVSPDEAAELGGKLTPIGAEAAGNADGTIPPWKPLEQAQMQRGDNPYASEKPLYTITRANLSQYESLLSEGHRQLFRTFDDYKMPVYPTHRNASYPAWFYEATKKNATAVELTDSGYGFCCAAAGYPFPIPKNGTEVMWNHIMRYNTRGFRGYVNSAITAPSGDYVVERSYIELAYAYNDPKGTPEKLGNQNLYLFTKTVAPASKAGEATLLHVPLDRIKEITGVWVYNQGQGRSRRIGEVGYDNPLQDGLMTHDQVDMFNGPLDRYTIKLIGKQEMLVPYNSYRLYSDQLKYKDIIKAGHINQDLARYELHRVWVIEANVKAGTSHRYKRRVFYLDEDSWIVLAQDIYDERNQFWRTAESHAINFANVPVMVNGVQVHYDLQSRRYVVINLTNEEKKTIEYDWWANAGYFSPNNLKRFATSTANGR</sequence>
<dbReference type="PATRIC" id="fig|1172194.4.peg.2775"/>
<comment type="caution">
    <text evidence="2">The sequence shown here is derived from an EMBL/GenBank/DDBJ whole genome shotgun (WGS) entry which is preliminary data.</text>
</comment>
<proteinExistence type="predicted"/>
<protein>
    <recommendedName>
        <fullName evidence="4">DUF1329 domain-containing protein</fullName>
    </recommendedName>
</protein>
<accession>I7ZBM8</accession>
<dbReference type="Pfam" id="PF07044">
    <property type="entry name" value="DUF1329"/>
    <property type="match status" value="1"/>
</dbReference>
<dbReference type="InterPro" id="IPR010752">
    <property type="entry name" value="DUF1329"/>
</dbReference>